<keyword evidence="1" id="KW-0378">Hydrolase</keyword>
<dbReference type="STRING" id="981085.W9S0N6"/>
<dbReference type="AlphaFoldDB" id="W9S0N6"/>
<dbReference type="EMBL" id="KE345359">
    <property type="protein sequence ID" value="EXC02513.1"/>
    <property type="molecule type" value="Genomic_DNA"/>
</dbReference>
<dbReference type="InterPro" id="IPR036691">
    <property type="entry name" value="Endo/exonu/phosph_ase_sf"/>
</dbReference>
<keyword evidence="2" id="KW-0812">Transmembrane</keyword>
<keyword evidence="2" id="KW-0472">Membrane</keyword>
<dbReference type="SUPFAM" id="SSF56219">
    <property type="entry name" value="DNase I-like"/>
    <property type="match status" value="1"/>
</dbReference>
<dbReference type="GO" id="GO:0004445">
    <property type="term" value="F:inositol-polyphosphate 5-phosphatase activity"/>
    <property type="evidence" value="ECO:0007669"/>
    <property type="project" value="InterPro"/>
</dbReference>
<proteinExistence type="predicted"/>
<evidence type="ECO:0000256" key="1">
    <source>
        <dbReference type="ARBA" id="ARBA00022801"/>
    </source>
</evidence>
<reference evidence="4" key="1">
    <citation type="submission" date="2013-01" db="EMBL/GenBank/DDBJ databases">
        <title>Draft Genome Sequence of a Mulberry Tree, Morus notabilis C.K. Schneid.</title>
        <authorList>
            <person name="He N."/>
            <person name="Zhao S."/>
        </authorList>
    </citation>
    <scope>NUCLEOTIDE SEQUENCE</scope>
</reference>
<protein>
    <submittedName>
        <fullName evidence="3">Uncharacterized protein</fullName>
    </submittedName>
</protein>
<dbReference type="Proteomes" id="UP000030645">
    <property type="component" value="Unassembled WGS sequence"/>
</dbReference>
<name>W9S0N6_9ROSA</name>
<dbReference type="Gene3D" id="3.60.10.10">
    <property type="entry name" value="Endonuclease/exonuclease/phosphatase"/>
    <property type="match status" value="1"/>
</dbReference>
<keyword evidence="4" id="KW-1185">Reference proteome</keyword>
<dbReference type="GO" id="GO:0046856">
    <property type="term" value="P:phosphatidylinositol dephosphorylation"/>
    <property type="evidence" value="ECO:0007669"/>
    <property type="project" value="TreeGrafter"/>
</dbReference>
<dbReference type="GO" id="GO:0004439">
    <property type="term" value="F:phosphatidylinositol-4,5-bisphosphate 5-phosphatase activity"/>
    <property type="evidence" value="ECO:0007669"/>
    <property type="project" value="TreeGrafter"/>
</dbReference>
<dbReference type="GO" id="GO:0034485">
    <property type="term" value="F:phosphatidylinositol-3,4,5-trisphosphate 5-phosphatase activity"/>
    <property type="evidence" value="ECO:0007669"/>
    <property type="project" value="TreeGrafter"/>
</dbReference>
<feature type="transmembrane region" description="Helical" evidence="2">
    <location>
        <begin position="79"/>
        <end position="98"/>
    </location>
</feature>
<dbReference type="eggNOG" id="KOG0565">
    <property type="taxonomic scope" value="Eukaryota"/>
</dbReference>
<evidence type="ECO:0000313" key="3">
    <source>
        <dbReference type="EMBL" id="EXC02513.1"/>
    </source>
</evidence>
<dbReference type="PANTHER" id="PTHR45666:SF12">
    <property type="entry name" value="TYPE IV INOSITOL POLYPHOSPHATE 5-PHOSPHATASE 9-LIKE"/>
    <property type="match status" value="1"/>
</dbReference>
<organism evidence="3 4">
    <name type="scientific">Morus notabilis</name>
    <dbReference type="NCBI Taxonomy" id="981085"/>
    <lineage>
        <taxon>Eukaryota</taxon>
        <taxon>Viridiplantae</taxon>
        <taxon>Streptophyta</taxon>
        <taxon>Embryophyta</taxon>
        <taxon>Tracheophyta</taxon>
        <taxon>Spermatophyta</taxon>
        <taxon>Magnoliopsida</taxon>
        <taxon>eudicotyledons</taxon>
        <taxon>Gunneridae</taxon>
        <taxon>Pentapetalae</taxon>
        <taxon>rosids</taxon>
        <taxon>fabids</taxon>
        <taxon>Rosales</taxon>
        <taxon>Moraceae</taxon>
        <taxon>Moreae</taxon>
        <taxon>Morus</taxon>
    </lineage>
</organism>
<evidence type="ECO:0000313" key="4">
    <source>
        <dbReference type="Proteomes" id="UP000030645"/>
    </source>
</evidence>
<dbReference type="PANTHER" id="PTHR45666">
    <property type="entry name" value="TYPE IV INOSITOL POLYPHOSPHATE 5-PHOSPHATASE 9"/>
    <property type="match status" value="1"/>
</dbReference>
<accession>W9S0N6</accession>
<gene>
    <name evidence="3" type="ORF">L484_004294</name>
</gene>
<keyword evidence="2" id="KW-1133">Transmembrane helix</keyword>
<evidence type="ECO:0000256" key="2">
    <source>
        <dbReference type="SAM" id="Phobius"/>
    </source>
</evidence>
<sequence>MNYRIQLPEDLTRLLVEKQESNILPEKDEGLNECDRIIWFGKGLKQTPYGRGEFRLSDHRPVYAIFTYLSIMNTRRGNIANFGAAIFFARWMFSSLGLL</sequence>
<dbReference type="InterPro" id="IPR045849">
    <property type="entry name" value="IP5P_plant"/>
</dbReference>